<dbReference type="OrthoDB" id="445007at2759"/>
<dbReference type="RefSeq" id="XP_013254902.1">
    <property type="nucleotide sequence ID" value="XM_013399448.1"/>
</dbReference>
<evidence type="ECO:0000313" key="2">
    <source>
        <dbReference type="Proteomes" id="UP000027920"/>
    </source>
</evidence>
<proteinExistence type="predicted"/>
<evidence type="ECO:0008006" key="3">
    <source>
        <dbReference type="Google" id="ProtNLM"/>
    </source>
</evidence>
<gene>
    <name evidence="1" type="ORF">A1O9_11552</name>
</gene>
<protein>
    <recommendedName>
        <fullName evidence="3">Phytanoyl-CoA dioxygenase</fullName>
    </recommendedName>
</protein>
<feature type="non-terminal residue" evidence="1">
    <location>
        <position position="176"/>
    </location>
</feature>
<dbReference type="EMBL" id="AMGV01000018">
    <property type="protein sequence ID" value="KEF52312.1"/>
    <property type="molecule type" value="Genomic_DNA"/>
</dbReference>
<dbReference type="InterPro" id="IPR008775">
    <property type="entry name" value="Phytyl_CoA_dOase-like"/>
</dbReference>
<dbReference type="AlphaFoldDB" id="A0A072NY36"/>
<keyword evidence="2" id="KW-1185">Reference proteome</keyword>
<accession>A0A072NY36</accession>
<organism evidence="1 2">
    <name type="scientific">Exophiala aquamarina CBS 119918</name>
    <dbReference type="NCBI Taxonomy" id="1182545"/>
    <lineage>
        <taxon>Eukaryota</taxon>
        <taxon>Fungi</taxon>
        <taxon>Dikarya</taxon>
        <taxon>Ascomycota</taxon>
        <taxon>Pezizomycotina</taxon>
        <taxon>Eurotiomycetes</taxon>
        <taxon>Chaetothyriomycetidae</taxon>
        <taxon>Chaetothyriales</taxon>
        <taxon>Herpotrichiellaceae</taxon>
        <taxon>Exophiala</taxon>
    </lineage>
</organism>
<evidence type="ECO:0000313" key="1">
    <source>
        <dbReference type="EMBL" id="KEF52312.1"/>
    </source>
</evidence>
<dbReference type="HOGENOM" id="CLU_047725_0_1_1"/>
<sequence>PKSHNSVSLPQLSTTVTFSVRPGTKAQSLHRGDHIYHTFHPGVTAHHPGRDAMVCFFVAGIKTRTENGATRIIPGIHLWEYSLPPPSNDDPSIECADLEPGDAFMMLGGCFHGAGANTTRAFSTRGSLRQEENQYLANDIEKIKEFSIWLQRYTGFGVSKPFIGWVELEDPLRRMN</sequence>
<dbReference type="Gene3D" id="2.60.120.620">
    <property type="entry name" value="q2cbj1_9rhob like domain"/>
    <property type="match status" value="1"/>
</dbReference>
<reference evidence="1 2" key="1">
    <citation type="submission" date="2013-03" db="EMBL/GenBank/DDBJ databases">
        <title>The Genome Sequence of Exophiala aquamarina CBS 119918.</title>
        <authorList>
            <consortium name="The Broad Institute Genomics Platform"/>
            <person name="Cuomo C."/>
            <person name="de Hoog S."/>
            <person name="Gorbushina A."/>
            <person name="Walker B."/>
            <person name="Young S.K."/>
            <person name="Zeng Q."/>
            <person name="Gargeya S."/>
            <person name="Fitzgerald M."/>
            <person name="Haas B."/>
            <person name="Abouelleil A."/>
            <person name="Allen A.W."/>
            <person name="Alvarado L."/>
            <person name="Arachchi H.M."/>
            <person name="Berlin A.M."/>
            <person name="Chapman S.B."/>
            <person name="Gainer-Dewar J."/>
            <person name="Goldberg J."/>
            <person name="Griggs A."/>
            <person name="Gujja S."/>
            <person name="Hansen M."/>
            <person name="Howarth C."/>
            <person name="Imamovic A."/>
            <person name="Ireland A."/>
            <person name="Larimer J."/>
            <person name="McCowan C."/>
            <person name="Murphy C."/>
            <person name="Pearson M."/>
            <person name="Poon T.W."/>
            <person name="Priest M."/>
            <person name="Roberts A."/>
            <person name="Saif S."/>
            <person name="Shea T."/>
            <person name="Sisk P."/>
            <person name="Sykes S."/>
            <person name="Wortman J."/>
            <person name="Nusbaum C."/>
            <person name="Birren B."/>
        </authorList>
    </citation>
    <scope>NUCLEOTIDE SEQUENCE [LARGE SCALE GENOMIC DNA]</scope>
    <source>
        <strain evidence="1 2">CBS 119918</strain>
    </source>
</reference>
<dbReference type="STRING" id="1182545.A0A072NY36"/>
<feature type="non-terminal residue" evidence="1">
    <location>
        <position position="1"/>
    </location>
</feature>
<comment type="caution">
    <text evidence="1">The sequence shown here is derived from an EMBL/GenBank/DDBJ whole genome shotgun (WGS) entry which is preliminary data.</text>
</comment>
<dbReference type="VEuPathDB" id="FungiDB:A1O9_11552"/>
<name>A0A072NY36_9EURO</name>
<dbReference type="SUPFAM" id="SSF51197">
    <property type="entry name" value="Clavaminate synthase-like"/>
    <property type="match status" value="1"/>
</dbReference>
<dbReference type="Pfam" id="PF05721">
    <property type="entry name" value="PhyH"/>
    <property type="match status" value="1"/>
</dbReference>
<dbReference type="Proteomes" id="UP000027920">
    <property type="component" value="Unassembled WGS sequence"/>
</dbReference>
<dbReference type="GeneID" id="25286450"/>